<evidence type="ECO:0000259" key="16">
    <source>
        <dbReference type="Pfam" id="PF10385"/>
    </source>
</evidence>
<keyword evidence="6 8" id="KW-0804">Transcription</keyword>
<comment type="similarity">
    <text evidence="8 9">Belongs to the RNA polymerase beta chain family.</text>
</comment>
<dbReference type="FunFam" id="3.90.1800.10:FF:000001">
    <property type="entry name" value="DNA-directed RNA polymerase subunit beta"/>
    <property type="match status" value="1"/>
</dbReference>
<dbReference type="HAMAP" id="MF_01321">
    <property type="entry name" value="RNApol_bact_RpoB"/>
    <property type="match status" value="1"/>
</dbReference>
<dbReference type="Pfam" id="PF10385">
    <property type="entry name" value="RNA_pol_Rpb2_45"/>
    <property type="match status" value="1"/>
</dbReference>
<evidence type="ECO:0000256" key="5">
    <source>
        <dbReference type="ARBA" id="ARBA00022695"/>
    </source>
</evidence>
<comment type="caution">
    <text evidence="17">The sequence shown here is derived from an EMBL/GenBank/DDBJ whole genome shotgun (WGS) entry which is preliminary data.</text>
</comment>
<dbReference type="Pfam" id="PF04561">
    <property type="entry name" value="RNA_pol_Rpb2_2"/>
    <property type="match status" value="1"/>
</dbReference>
<dbReference type="EMBL" id="NKUC01000001">
    <property type="protein sequence ID" value="PYD58746.1"/>
    <property type="molecule type" value="Genomic_DNA"/>
</dbReference>
<dbReference type="InterPro" id="IPR010243">
    <property type="entry name" value="RNA_pol_bsu_bac"/>
</dbReference>
<comment type="subunit">
    <text evidence="8 10">The RNAP catalytic core consists of 2 alpha, 1 beta, 1 beta' and 1 omega subunit. When a sigma factor is associated with the core the holoenzyme is formed, which can initiate transcription.</text>
</comment>
<comment type="similarity">
    <text evidence="1">In the N-terminal section; belongs to the RNA polymerase beta chain family.</text>
</comment>
<dbReference type="InterPro" id="IPR007645">
    <property type="entry name" value="RNA_pol_Rpb2_3"/>
</dbReference>
<keyword evidence="3 8" id="KW-0240">DNA-directed RNA polymerase</keyword>
<feature type="domain" description="RNA polymerase Rpb2" evidence="13">
    <location>
        <begin position="392"/>
        <end position="491"/>
    </location>
</feature>
<evidence type="ECO:0000313" key="17">
    <source>
        <dbReference type="EMBL" id="PYD58746.1"/>
    </source>
</evidence>
<dbReference type="Gene3D" id="2.40.50.100">
    <property type="match status" value="1"/>
</dbReference>
<dbReference type="EC" id="2.7.7.6" evidence="8 10"/>
<feature type="domain" description="DNA-directed RNA polymerase subunit 2 hybrid-binding" evidence="11">
    <location>
        <begin position="754"/>
        <end position="1313"/>
    </location>
</feature>
<evidence type="ECO:0000256" key="1">
    <source>
        <dbReference type="ARBA" id="ARBA00007616"/>
    </source>
</evidence>
<keyword evidence="4 8" id="KW-0808">Transferase</keyword>
<dbReference type="Gene3D" id="2.40.50.150">
    <property type="match status" value="1"/>
</dbReference>
<dbReference type="GO" id="GO:0032549">
    <property type="term" value="F:ribonucleoside binding"/>
    <property type="evidence" value="ECO:0007669"/>
    <property type="project" value="InterPro"/>
</dbReference>
<keyword evidence="5 8" id="KW-0548">Nucleotidyltransferase</keyword>
<dbReference type="Pfam" id="PF04565">
    <property type="entry name" value="RNA_pol_Rpb2_3"/>
    <property type="match status" value="1"/>
</dbReference>
<sequence length="1393" mass="154341">MNAITKSFTGRKRIRKSFGHIPEVAPMPNLIDVQRASYETFLQMNVAPDSRTPTGLQEVFRSVFPINDFAGRGRLEFVSYELEEPKYDVEECIQRGLTFAAPLKVILRLIVWDVDEDTGSRSIRDIKEQPVYMGDMPLMTDNGTFIINGTERVIVSQMHRSPGVFFDHDKGKTHSSGKFLFAARVIPYRGSWLDFEFDSKDLIYVRIDRKRKLPVTTLLYALEGAASEAARAAKAAEGGDVESMEIQGMDPDEILSYFYGKVEFTKTEKGWARRFDADAFRGQKLLEPLIDAQTGEEVAPADAKLTARMVRKIAETTKEVLVGPAGLIGRFIASDIVNEHTGEIHAEAGDELTEQKLEELEGEGLTTLTTLTTLAVDAANGPWIRNTLAVDKNASREEALTDIYRVMRPGEPPTPETAEAMFSGLFFDPDRYDLSAVGRVKMNMRLGVDVPDTVRVLRKEDILRTVKIMCELKDGRGAIDDIDNLGNRRVRSVGELMENQYRVGLLRMERAIRERMGSVDIDTVMPHDLINAKPAAAAVREFFGSSQLSQFMDQTNPLSEVTHKRRLSALGPGGLTRERAGFEVRDVHPTHYGRICPIETPEGPNIGLINSLATYAKVNKYGFIETPYRMVEDGVLQDGWKYLSAMEEEKLIVAQADAKQDAQGHLTDDLVSVRRGGDFRQVPPTEVTACDVSPKQLVSVAAALIPFLENDDANRALMGSNMQRQAVPLVRSDAPLVGTGMEAAVAHDSGAAIVARRHGVVDQIDGARIVVRATDDGGATQGVDIYRLRKYMRSNQSTCINQRPLVRVGDQVRAGEIIADGPSTELGELALGRNVLVAFMPWNGYNFEDSILISERIARDDVFTSIHIEEFEVMARDTKLGQEEITRDIPNVGEEALRNLDEAGIVYVGAEVNPGDILIGKVTPKGESPMTPEEKLLRAIFGEKASDVRDTSLKLPPGTTGTIVDVRVFSRRGVDKDERAMAIERAEIERLAKDRDDERAIQERSFYNRLREHLIGQTAGAGFKGIRSGTEITDEVLSEHPRGAWRNITVVSDEVMAELETLRREFDAAVAKIQARFDNKVEKLQRGDELPPGVMKMVKVFVAVKRKLQPGDKMAGRHGNKGVVSRVVPVEDMPFLEDGTSVDIVLNPLGVPSRMNVGQILETHLGWACANIGRQIGQLANDYQRTGEKRQELLDELKSVYGDAVYDEQIGDMTDSQLLELCGNLRKGVPIATPVFDGASIPDIEAMLTRAGVDKSGQSQLIDGRTGEPFERKTTVGYIYMLKLHHLVDDKIHARSIGPYSLVTQQPLGGKAQFGGQRFGEMEVWALEAYGAAYTLQEMLTVKSDDVSGRTKVYEAIVREQDDFEAGIPESFNVLIKELKSLGLNVDLEQSGN</sequence>
<evidence type="ECO:0000256" key="2">
    <source>
        <dbReference type="ARBA" id="ARBA00009839"/>
    </source>
</evidence>
<dbReference type="Gene3D" id="2.40.270.10">
    <property type="entry name" value="DNA-directed RNA polymerase, subunit 2, domain 6"/>
    <property type="match status" value="1"/>
</dbReference>
<dbReference type="NCBIfam" id="TIGR02013">
    <property type="entry name" value="rpoB"/>
    <property type="match status" value="1"/>
</dbReference>
<evidence type="ECO:0000259" key="11">
    <source>
        <dbReference type="Pfam" id="PF00562"/>
    </source>
</evidence>
<feature type="domain" description="RNA polymerase beta subunit protrusion" evidence="14">
    <location>
        <begin position="30"/>
        <end position="534"/>
    </location>
</feature>
<dbReference type="GO" id="GO:0003677">
    <property type="term" value="F:DNA binding"/>
    <property type="evidence" value="ECO:0007669"/>
    <property type="project" value="UniProtKB-UniRule"/>
</dbReference>
<dbReference type="InterPro" id="IPR007642">
    <property type="entry name" value="RNA_pol_Rpb2_2"/>
</dbReference>
<evidence type="ECO:0000259" key="13">
    <source>
        <dbReference type="Pfam" id="PF04561"/>
    </source>
</evidence>
<gene>
    <name evidence="8 17" type="primary">rpoB</name>
    <name evidence="17" type="ORF">CFR75_00425</name>
</gene>
<protein>
    <recommendedName>
        <fullName evidence="8 10">DNA-directed RNA polymerase subunit beta</fullName>
        <shortName evidence="8">RNAP subunit beta</shortName>
        <ecNumber evidence="8 10">2.7.7.6</ecNumber>
    </recommendedName>
    <alternativeName>
        <fullName evidence="8">RNA polymerase subunit beta</fullName>
    </alternativeName>
    <alternativeName>
        <fullName evidence="8">Transcriptase subunit beta</fullName>
    </alternativeName>
</protein>
<dbReference type="Gene3D" id="3.90.1110.10">
    <property type="entry name" value="RNA polymerase Rpb2, domain 2"/>
    <property type="match status" value="1"/>
</dbReference>
<evidence type="ECO:0000256" key="8">
    <source>
        <dbReference type="HAMAP-Rule" id="MF_01321"/>
    </source>
</evidence>
<evidence type="ECO:0000259" key="12">
    <source>
        <dbReference type="Pfam" id="PF04560"/>
    </source>
</evidence>
<evidence type="ECO:0000256" key="9">
    <source>
        <dbReference type="RuleBase" id="RU000434"/>
    </source>
</evidence>
<feature type="domain" description="DNA-directed RNA polymerase beta subunit external 1" evidence="16">
    <location>
        <begin position="628"/>
        <end position="693"/>
    </location>
</feature>
<dbReference type="Gene3D" id="3.90.1100.10">
    <property type="match status" value="2"/>
</dbReference>
<evidence type="ECO:0000256" key="10">
    <source>
        <dbReference type="RuleBase" id="RU363031"/>
    </source>
</evidence>
<dbReference type="Pfam" id="PF00562">
    <property type="entry name" value="RNA_pol_Rpb2_6"/>
    <property type="match status" value="1"/>
</dbReference>
<keyword evidence="18" id="KW-1185">Reference proteome</keyword>
<organism evidence="17 18">
    <name type="scientific">Komagataeibacter xylinus</name>
    <name type="common">Gluconacetobacter xylinus</name>
    <dbReference type="NCBI Taxonomy" id="28448"/>
    <lineage>
        <taxon>Bacteria</taxon>
        <taxon>Pseudomonadati</taxon>
        <taxon>Pseudomonadota</taxon>
        <taxon>Alphaproteobacteria</taxon>
        <taxon>Acetobacterales</taxon>
        <taxon>Acetobacteraceae</taxon>
        <taxon>Komagataeibacter</taxon>
    </lineage>
</organism>
<dbReference type="InterPro" id="IPR015712">
    <property type="entry name" value="DNA-dir_RNA_pol_su2"/>
</dbReference>
<dbReference type="InterPro" id="IPR037033">
    <property type="entry name" value="DNA-dir_RNAP_su2_hyb_sf"/>
</dbReference>
<dbReference type="GO" id="GO:0006351">
    <property type="term" value="P:DNA-templated transcription"/>
    <property type="evidence" value="ECO:0007669"/>
    <property type="project" value="UniProtKB-UniRule"/>
</dbReference>
<dbReference type="STRING" id="1220579.GCA_001571345_00093"/>
<evidence type="ECO:0000256" key="3">
    <source>
        <dbReference type="ARBA" id="ARBA00022478"/>
    </source>
</evidence>
<evidence type="ECO:0000259" key="15">
    <source>
        <dbReference type="Pfam" id="PF04565"/>
    </source>
</evidence>
<feature type="domain" description="RNA polymerase Rpb2" evidence="15">
    <location>
        <begin position="550"/>
        <end position="618"/>
    </location>
</feature>
<dbReference type="InterPro" id="IPR007121">
    <property type="entry name" value="RNA_pol_bsu_CS"/>
</dbReference>
<dbReference type="InterPro" id="IPR042107">
    <property type="entry name" value="DNA-dir_RNA_pol_bsu_ext_1_sf"/>
</dbReference>
<evidence type="ECO:0000259" key="14">
    <source>
        <dbReference type="Pfam" id="PF04563"/>
    </source>
</evidence>
<dbReference type="Gene3D" id="3.90.1800.10">
    <property type="entry name" value="RNA polymerase alpha subunit dimerisation domain"/>
    <property type="match status" value="1"/>
</dbReference>
<dbReference type="InterPro" id="IPR019462">
    <property type="entry name" value="DNA-dir_RNA_pol_bsu_external_1"/>
</dbReference>
<dbReference type="InterPro" id="IPR037034">
    <property type="entry name" value="RNA_pol_Rpb2_2_sf"/>
</dbReference>
<evidence type="ECO:0000256" key="7">
    <source>
        <dbReference type="ARBA" id="ARBA00048552"/>
    </source>
</evidence>
<dbReference type="RefSeq" id="WP_061271400.1">
    <property type="nucleotide sequence ID" value="NZ_CBCRXN010000017.1"/>
</dbReference>
<evidence type="ECO:0000256" key="6">
    <source>
        <dbReference type="ARBA" id="ARBA00023163"/>
    </source>
</evidence>
<dbReference type="NCBIfam" id="NF001616">
    <property type="entry name" value="PRK00405.1"/>
    <property type="match status" value="1"/>
</dbReference>
<dbReference type="PANTHER" id="PTHR20856">
    <property type="entry name" value="DNA-DIRECTED RNA POLYMERASE I SUBUNIT 2"/>
    <property type="match status" value="1"/>
</dbReference>
<evidence type="ECO:0000256" key="4">
    <source>
        <dbReference type="ARBA" id="ARBA00022679"/>
    </source>
</evidence>
<accession>A0A318PNB9</accession>
<comment type="catalytic activity">
    <reaction evidence="7 8 10">
        <text>RNA(n) + a ribonucleoside 5'-triphosphate = RNA(n+1) + diphosphate</text>
        <dbReference type="Rhea" id="RHEA:21248"/>
        <dbReference type="Rhea" id="RHEA-COMP:14527"/>
        <dbReference type="Rhea" id="RHEA-COMP:17342"/>
        <dbReference type="ChEBI" id="CHEBI:33019"/>
        <dbReference type="ChEBI" id="CHEBI:61557"/>
        <dbReference type="ChEBI" id="CHEBI:140395"/>
        <dbReference type="EC" id="2.7.7.6"/>
    </reaction>
</comment>
<dbReference type="PROSITE" id="PS01166">
    <property type="entry name" value="RNA_POL_BETA"/>
    <property type="match status" value="1"/>
</dbReference>
<dbReference type="CDD" id="cd00653">
    <property type="entry name" value="RNA_pol_B_RPB2"/>
    <property type="match status" value="1"/>
</dbReference>
<feature type="domain" description="RNA polymerase Rpb2" evidence="12">
    <location>
        <begin position="1315"/>
        <end position="1389"/>
    </location>
</feature>
<dbReference type="InterPro" id="IPR014724">
    <property type="entry name" value="RNA_pol_RPB2_OB-fold"/>
</dbReference>
<dbReference type="GO" id="GO:0003899">
    <property type="term" value="F:DNA-directed RNA polymerase activity"/>
    <property type="evidence" value="ECO:0007669"/>
    <property type="project" value="UniProtKB-UniRule"/>
</dbReference>
<dbReference type="InterPro" id="IPR007120">
    <property type="entry name" value="DNA-dir_RNAP_su2_dom"/>
</dbReference>
<evidence type="ECO:0000313" key="18">
    <source>
        <dbReference type="Proteomes" id="UP000248257"/>
    </source>
</evidence>
<dbReference type="SUPFAM" id="SSF64484">
    <property type="entry name" value="beta and beta-prime subunits of DNA dependent RNA-polymerase"/>
    <property type="match status" value="1"/>
</dbReference>
<name>A0A318PNB9_KOMXY</name>
<dbReference type="Gene3D" id="2.30.150.10">
    <property type="entry name" value="DNA-directed RNA polymerase, beta subunit, external 1 domain"/>
    <property type="match status" value="1"/>
</dbReference>
<dbReference type="Proteomes" id="UP000248257">
    <property type="component" value="Unassembled WGS sequence"/>
</dbReference>
<dbReference type="OrthoDB" id="9803954at2"/>
<dbReference type="GO" id="GO:0000428">
    <property type="term" value="C:DNA-directed RNA polymerase complex"/>
    <property type="evidence" value="ECO:0007669"/>
    <property type="project" value="UniProtKB-KW"/>
</dbReference>
<reference evidence="17 18" key="1">
    <citation type="submission" date="2017-07" db="EMBL/GenBank/DDBJ databases">
        <title>A draft genome sequence of Komagataeibacter xylinus LMG 1515.</title>
        <authorList>
            <person name="Skraban J."/>
            <person name="Cleenwerck I."/>
            <person name="Vandamme P."/>
            <person name="Trcek J."/>
        </authorList>
    </citation>
    <scope>NUCLEOTIDE SEQUENCE [LARGE SCALE GENOMIC DNA]</scope>
    <source>
        <strain evidence="17 18">LMG 1515</strain>
    </source>
</reference>
<comment type="function">
    <text evidence="8 10">DNA-dependent RNA polymerase catalyzes the transcription of DNA into RNA using the four ribonucleoside triphosphates as substrates.</text>
</comment>
<dbReference type="InterPro" id="IPR007644">
    <property type="entry name" value="RNA_pol_bsu_protrusion"/>
</dbReference>
<dbReference type="InterPro" id="IPR007641">
    <property type="entry name" value="RNA_pol_Rpb2_7"/>
</dbReference>
<dbReference type="Pfam" id="PF04563">
    <property type="entry name" value="RNA_pol_Rpb2_1"/>
    <property type="match status" value="1"/>
</dbReference>
<comment type="similarity">
    <text evidence="2">In the C-terminal section; belongs to the RNA polymerase beta' chain family.</text>
</comment>
<dbReference type="Pfam" id="PF04560">
    <property type="entry name" value="RNA_pol_Rpb2_7"/>
    <property type="match status" value="1"/>
</dbReference>
<proteinExistence type="inferred from homology"/>